<evidence type="ECO:0000313" key="4">
    <source>
        <dbReference type="Proteomes" id="UP000230790"/>
    </source>
</evidence>
<sequence length="307" mass="33064">MTVNVLITGGAGFIGSHLVETLREAGFRVSVLDDLSRGRRAHVPADVTLHCVDICDQGAVEAVVRAERPEVILHQAARADVRESFAAPHLYLNVNVAGTLNILEAARRWGVRKVIFASTGGAIYGDAAQRPTPETAPTLPLDIYGVSKLAGEGLMRSYACAHALEVCILRYSNVYGPRQGSQGEAGVVSIFTRRMLRRQAVVIYGDGEQTRDFVYVGDVARANLLAITRGQGIYNIATGHPTSVNALFTSLARLCDYPHAPVYAPAQPGEVRHSQLDISRAVAELGWQPQVSLESGLQRTVAALRGE</sequence>
<dbReference type="PANTHER" id="PTHR43000">
    <property type="entry name" value="DTDP-D-GLUCOSE 4,6-DEHYDRATASE-RELATED"/>
    <property type="match status" value="1"/>
</dbReference>
<proteinExistence type="inferred from homology"/>
<comment type="caution">
    <text evidence="3">The sequence shown here is derived from an EMBL/GenBank/DDBJ whole genome shotgun (WGS) entry which is preliminary data.</text>
</comment>
<reference evidence="3 4" key="1">
    <citation type="submission" date="2017-11" db="EMBL/GenBank/DDBJ databases">
        <title>Evolution of Phototrophy in the Chloroflexi Phylum Driven by Horizontal Gene Transfer.</title>
        <authorList>
            <person name="Ward L.M."/>
            <person name="Hemp J."/>
            <person name="Shih P.M."/>
            <person name="Mcglynn S.E."/>
            <person name="Fischer W."/>
        </authorList>
    </citation>
    <scope>NUCLEOTIDE SEQUENCE [LARGE SCALE GENOMIC DNA]</scope>
    <source>
        <strain evidence="3">JP3_7</strain>
    </source>
</reference>
<dbReference type="SUPFAM" id="SSF51735">
    <property type="entry name" value="NAD(P)-binding Rossmann-fold domains"/>
    <property type="match status" value="1"/>
</dbReference>
<organism evidence="3 4">
    <name type="scientific">Candidatus Thermofonsia Clade 3 bacterium</name>
    <dbReference type="NCBI Taxonomy" id="2364212"/>
    <lineage>
        <taxon>Bacteria</taxon>
        <taxon>Bacillati</taxon>
        <taxon>Chloroflexota</taxon>
        <taxon>Candidatus Thermofontia</taxon>
        <taxon>Candidatus Thermofonsia Clade 3</taxon>
    </lineage>
</organism>
<dbReference type="Pfam" id="PF01370">
    <property type="entry name" value="Epimerase"/>
    <property type="match status" value="1"/>
</dbReference>
<feature type="domain" description="NAD-dependent epimerase/dehydratase" evidence="2">
    <location>
        <begin position="5"/>
        <end position="237"/>
    </location>
</feature>
<accession>A0A2M8QG00</accession>
<dbReference type="Gene3D" id="3.40.50.720">
    <property type="entry name" value="NAD(P)-binding Rossmann-like Domain"/>
    <property type="match status" value="1"/>
</dbReference>
<name>A0A2M8QG00_9CHLR</name>
<dbReference type="InterPro" id="IPR001509">
    <property type="entry name" value="Epimerase_deHydtase"/>
</dbReference>
<dbReference type="EMBL" id="PGTN01000008">
    <property type="protein sequence ID" value="PJF48698.1"/>
    <property type="molecule type" value="Genomic_DNA"/>
</dbReference>
<evidence type="ECO:0000259" key="2">
    <source>
        <dbReference type="Pfam" id="PF01370"/>
    </source>
</evidence>
<dbReference type="PROSITE" id="PS00061">
    <property type="entry name" value="ADH_SHORT"/>
    <property type="match status" value="1"/>
</dbReference>
<evidence type="ECO:0000313" key="3">
    <source>
        <dbReference type="EMBL" id="PJF48698.1"/>
    </source>
</evidence>
<evidence type="ECO:0000256" key="1">
    <source>
        <dbReference type="ARBA" id="ARBA00007637"/>
    </source>
</evidence>
<dbReference type="InterPro" id="IPR020904">
    <property type="entry name" value="Sc_DH/Rdtase_CS"/>
</dbReference>
<protein>
    <submittedName>
        <fullName evidence="3">UDP-glucose 4-epimerase</fullName>
    </submittedName>
</protein>
<dbReference type="Proteomes" id="UP000230790">
    <property type="component" value="Unassembled WGS sequence"/>
</dbReference>
<dbReference type="Gene3D" id="3.90.25.10">
    <property type="entry name" value="UDP-galactose 4-epimerase, domain 1"/>
    <property type="match status" value="1"/>
</dbReference>
<dbReference type="AlphaFoldDB" id="A0A2M8QG00"/>
<gene>
    <name evidence="3" type="ORF">CUN48_02265</name>
</gene>
<comment type="similarity">
    <text evidence="1">Belongs to the NAD(P)-dependent epimerase/dehydratase family.</text>
</comment>
<dbReference type="InterPro" id="IPR036291">
    <property type="entry name" value="NAD(P)-bd_dom_sf"/>
</dbReference>